<proteinExistence type="predicted"/>
<dbReference type="Proteomes" id="UP000006753">
    <property type="component" value="Unassembled WGS sequence"/>
</dbReference>
<dbReference type="HOGENOM" id="CLU_1402714_0_0_1"/>
<dbReference type="EMBL" id="JH921429">
    <property type="protein sequence ID" value="EKD20591.1"/>
    <property type="molecule type" value="Genomic_DNA"/>
</dbReference>
<name>K1X633_MARBU</name>
<keyword evidence="1" id="KW-0472">Membrane</keyword>
<organism evidence="2 3">
    <name type="scientific">Marssonina brunnea f. sp. multigermtubi (strain MB_m1)</name>
    <name type="common">Marssonina leaf spot fungus</name>
    <dbReference type="NCBI Taxonomy" id="1072389"/>
    <lineage>
        <taxon>Eukaryota</taxon>
        <taxon>Fungi</taxon>
        <taxon>Dikarya</taxon>
        <taxon>Ascomycota</taxon>
        <taxon>Pezizomycotina</taxon>
        <taxon>Leotiomycetes</taxon>
        <taxon>Helotiales</taxon>
        <taxon>Drepanopezizaceae</taxon>
        <taxon>Drepanopeziza</taxon>
    </lineage>
</organism>
<dbReference type="KEGG" id="mbe:MBM_01273"/>
<feature type="transmembrane region" description="Helical" evidence="1">
    <location>
        <begin position="111"/>
        <end position="133"/>
    </location>
</feature>
<keyword evidence="1" id="KW-1133">Transmembrane helix</keyword>
<dbReference type="InParanoid" id="K1X633"/>
<sequence>MRIHQRPRPHPPAILPFPLVLEPEIALQHPHGDLGPLAQHVQLLGGHHRRLEALRREPPLGPADDAAAGRGRVPRVVEVKVEVEERVSVFVLVRDEAQVGRRHEAGRGFQFSLCFSLAGLALDLGLGLALGLAEVEIVLVTGWRRAKMEGFQEGDDRRVGHVWESQESVLCGGGRKSTHQQAGRRTVDALEAVN</sequence>
<keyword evidence="3" id="KW-1185">Reference proteome</keyword>
<keyword evidence="1" id="KW-0812">Transmembrane</keyword>
<gene>
    <name evidence="2" type="ORF">MBM_01273</name>
</gene>
<evidence type="ECO:0000256" key="1">
    <source>
        <dbReference type="SAM" id="Phobius"/>
    </source>
</evidence>
<accession>K1X633</accession>
<dbReference type="AlphaFoldDB" id="K1X633"/>
<reference evidence="2 3" key="1">
    <citation type="journal article" date="2012" name="BMC Genomics">
        <title>Sequencing the genome of Marssonina brunnea reveals fungus-poplar co-evolution.</title>
        <authorList>
            <person name="Zhu S."/>
            <person name="Cao Y.-Z."/>
            <person name="Jiang C."/>
            <person name="Tan B.-Y."/>
            <person name="Wang Z."/>
            <person name="Feng S."/>
            <person name="Zhang L."/>
            <person name="Su X.-H."/>
            <person name="Brejova B."/>
            <person name="Vinar T."/>
            <person name="Xu M."/>
            <person name="Wang M.-X."/>
            <person name="Zhang S.-G."/>
            <person name="Huang M.-R."/>
            <person name="Wu R."/>
            <person name="Zhou Y."/>
        </authorList>
    </citation>
    <scope>NUCLEOTIDE SEQUENCE [LARGE SCALE GENOMIC DNA]</scope>
    <source>
        <strain evidence="2 3">MB_m1</strain>
    </source>
</reference>
<protein>
    <submittedName>
        <fullName evidence="2">Uncharacterized protein</fullName>
    </submittedName>
</protein>
<evidence type="ECO:0000313" key="2">
    <source>
        <dbReference type="EMBL" id="EKD20591.1"/>
    </source>
</evidence>
<evidence type="ECO:0000313" key="3">
    <source>
        <dbReference type="Proteomes" id="UP000006753"/>
    </source>
</evidence>